<feature type="compositionally biased region" description="Pro residues" evidence="1">
    <location>
        <begin position="485"/>
        <end position="495"/>
    </location>
</feature>
<evidence type="ECO:0000313" key="3">
    <source>
        <dbReference type="Proteomes" id="UP001221142"/>
    </source>
</evidence>
<evidence type="ECO:0000256" key="1">
    <source>
        <dbReference type="SAM" id="MobiDB-lite"/>
    </source>
</evidence>
<feature type="compositionally biased region" description="Pro residues" evidence="1">
    <location>
        <begin position="451"/>
        <end position="460"/>
    </location>
</feature>
<name>A0AAD7FT55_9AGAR</name>
<evidence type="ECO:0000313" key="2">
    <source>
        <dbReference type="EMBL" id="KAJ7636689.1"/>
    </source>
</evidence>
<sequence>MAPAITDSNAANNTPAATVPATAVQPITTRLGPTGTVLLSDNSTGDLDADNTPDLGSFFDPPPATVAPVQAANTISTPATPAPASGKGKAPVRNASPGPSNRASSSHANQWVADLGLSDVPASEKRWGGAAEGRQIQRDLIALANATGLLHNEVVQQEANMTSVIAGMQHQILELDVTISSIHTSPAADASLSLRVNGLHEETTRLSASVDSLFGAFHNNRANNAAVAAPTRSQPSAPTPAPPPYTAASVTAAVNTPQPPPAATSQAAVVEAVQPPHAVMLPDVALVGPASSSVVGRLADLEGRVENGLVRVENMLHTYFSAPKRLRSPEPGEGHSKRQRLADDATPASHPVNVPEPQVVPAAQHVPAPPAPVAMQSPPVAAPVYQSPPASLPVSYVPHGQMYGQIPAGSSTAPVFATHGGVISAAAGAAPPPQAQHAPYMQHHVHAGGSAPPPPPPPPQHANGGAAHGQHPMHNHHHVHASGSAPPPPPPPPPAHGVGHGGNGPPSLPPVDPANEAYLGPLSWGKNFSAEASNLVRNLVPAARGVMRNFRARKGPDAFTIIVYFETAEITTWFVKAFNSAPRQSPYEHVMASPLNV</sequence>
<feature type="region of interest" description="Disordered" evidence="1">
    <location>
        <begin position="227"/>
        <end position="247"/>
    </location>
</feature>
<feature type="compositionally biased region" description="Polar residues" evidence="1">
    <location>
        <begin position="97"/>
        <end position="107"/>
    </location>
</feature>
<dbReference type="EMBL" id="JARKIF010000006">
    <property type="protein sequence ID" value="KAJ7636689.1"/>
    <property type="molecule type" value="Genomic_DNA"/>
</dbReference>
<accession>A0AAD7FT55</accession>
<feature type="compositionally biased region" description="Basic residues" evidence="1">
    <location>
        <begin position="471"/>
        <end position="480"/>
    </location>
</feature>
<gene>
    <name evidence="2" type="ORF">FB45DRAFT_1138494</name>
</gene>
<proteinExistence type="predicted"/>
<feature type="compositionally biased region" description="Basic and acidic residues" evidence="1">
    <location>
        <begin position="327"/>
        <end position="343"/>
    </location>
</feature>
<protein>
    <submittedName>
        <fullName evidence="2">Uncharacterized protein</fullName>
    </submittedName>
</protein>
<dbReference type="Proteomes" id="UP001221142">
    <property type="component" value="Unassembled WGS sequence"/>
</dbReference>
<feature type="region of interest" description="Disordered" evidence="1">
    <location>
        <begin position="444"/>
        <end position="514"/>
    </location>
</feature>
<reference evidence="2" key="1">
    <citation type="submission" date="2023-03" db="EMBL/GenBank/DDBJ databases">
        <title>Massive genome expansion in bonnet fungi (Mycena s.s.) driven by repeated elements and novel gene families across ecological guilds.</title>
        <authorList>
            <consortium name="Lawrence Berkeley National Laboratory"/>
            <person name="Harder C.B."/>
            <person name="Miyauchi S."/>
            <person name="Viragh M."/>
            <person name="Kuo A."/>
            <person name="Thoen E."/>
            <person name="Andreopoulos B."/>
            <person name="Lu D."/>
            <person name="Skrede I."/>
            <person name="Drula E."/>
            <person name="Henrissat B."/>
            <person name="Morin E."/>
            <person name="Kohler A."/>
            <person name="Barry K."/>
            <person name="LaButti K."/>
            <person name="Morin E."/>
            <person name="Salamov A."/>
            <person name="Lipzen A."/>
            <person name="Mereny Z."/>
            <person name="Hegedus B."/>
            <person name="Baldrian P."/>
            <person name="Stursova M."/>
            <person name="Weitz H."/>
            <person name="Taylor A."/>
            <person name="Grigoriev I.V."/>
            <person name="Nagy L.G."/>
            <person name="Martin F."/>
            <person name="Kauserud H."/>
        </authorList>
    </citation>
    <scope>NUCLEOTIDE SEQUENCE</scope>
    <source>
        <strain evidence="2">9284</strain>
    </source>
</reference>
<feature type="region of interest" description="Disordered" evidence="1">
    <location>
        <begin position="324"/>
        <end position="354"/>
    </location>
</feature>
<feature type="compositionally biased region" description="Low complexity" evidence="1">
    <location>
        <begin position="227"/>
        <end position="236"/>
    </location>
</feature>
<feature type="region of interest" description="Disordered" evidence="1">
    <location>
        <begin position="35"/>
        <end position="107"/>
    </location>
</feature>
<comment type="caution">
    <text evidence="2">The sequence shown here is derived from an EMBL/GenBank/DDBJ whole genome shotgun (WGS) entry which is preliminary data.</text>
</comment>
<keyword evidence="3" id="KW-1185">Reference proteome</keyword>
<organism evidence="2 3">
    <name type="scientific">Roridomyces roridus</name>
    <dbReference type="NCBI Taxonomy" id="1738132"/>
    <lineage>
        <taxon>Eukaryota</taxon>
        <taxon>Fungi</taxon>
        <taxon>Dikarya</taxon>
        <taxon>Basidiomycota</taxon>
        <taxon>Agaricomycotina</taxon>
        <taxon>Agaricomycetes</taxon>
        <taxon>Agaricomycetidae</taxon>
        <taxon>Agaricales</taxon>
        <taxon>Marasmiineae</taxon>
        <taxon>Mycenaceae</taxon>
        <taxon>Roridomyces</taxon>
    </lineage>
</organism>
<dbReference type="AlphaFoldDB" id="A0AAD7FT55"/>
<feature type="compositionally biased region" description="Low complexity" evidence="1">
    <location>
        <begin position="461"/>
        <end position="470"/>
    </location>
</feature>